<comment type="caution">
    <text evidence="2">The sequence shown here is derived from an EMBL/GenBank/DDBJ whole genome shotgun (WGS) entry which is preliminary data.</text>
</comment>
<proteinExistence type="predicted"/>
<keyword evidence="1" id="KW-0812">Transmembrane</keyword>
<organism evidence="2">
    <name type="scientific">Acidithiobacillus ferrianus</name>
    <dbReference type="NCBI Taxonomy" id="2678518"/>
    <lineage>
        <taxon>Bacteria</taxon>
        <taxon>Pseudomonadati</taxon>
        <taxon>Pseudomonadota</taxon>
        <taxon>Acidithiobacillia</taxon>
        <taxon>Acidithiobacillales</taxon>
        <taxon>Acidithiobacillaceae</taxon>
        <taxon>Acidithiobacillus</taxon>
    </lineage>
</organism>
<accession>A0A845U7M0</accession>
<evidence type="ECO:0000256" key="1">
    <source>
        <dbReference type="SAM" id="Phobius"/>
    </source>
</evidence>
<dbReference type="EMBL" id="WNJL01000040">
    <property type="protein sequence ID" value="NDU43672.1"/>
    <property type="molecule type" value="Genomic_DNA"/>
</dbReference>
<feature type="transmembrane region" description="Helical" evidence="1">
    <location>
        <begin position="50"/>
        <end position="74"/>
    </location>
</feature>
<evidence type="ECO:0000313" key="2">
    <source>
        <dbReference type="EMBL" id="NDU43672.1"/>
    </source>
</evidence>
<gene>
    <name evidence="2" type="ORF">GL267_13885</name>
</gene>
<reference evidence="2" key="1">
    <citation type="submission" date="2019-11" db="EMBL/GenBank/DDBJ databases">
        <title>Acidithiobacillus ferrianus sp. nov.: a facultatively anaerobic and extremely acidophilic chemolithoautotroph.</title>
        <authorList>
            <person name="Norris P.R."/>
            <person name="Falagan C."/>
            <person name="Moya-Beltran A."/>
            <person name="Castro M."/>
            <person name="Quatrini R."/>
            <person name="Johnson D.B."/>
        </authorList>
    </citation>
    <scope>NUCLEOTIDE SEQUENCE [LARGE SCALE GENOMIC DNA]</scope>
    <source>
        <strain evidence="2">MG</strain>
    </source>
</reference>
<feature type="transmembrane region" description="Helical" evidence="1">
    <location>
        <begin position="12"/>
        <end position="38"/>
    </location>
</feature>
<dbReference type="AlphaFoldDB" id="A0A845U7M0"/>
<keyword evidence="1" id="KW-0472">Membrane</keyword>
<sequence>MSALDAFNGQHIQAIVILWILLGGLVGVASGAVTGMAIGGKALGDYKLAAMMGSMYAAMPVIPGIIVGTIILAWA</sequence>
<protein>
    <recommendedName>
        <fullName evidence="3">ABC transporter permease</fullName>
    </recommendedName>
</protein>
<name>A0A845U7M0_9PROT</name>
<evidence type="ECO:0008006" key="3">
    <source>
        <dbReference type="Google" id="ProtNLM"/>
    </source>
</evidence>
<dbReference type="RefSeq" id="WP_163098965.1">
    <property type="nucleotide sequence ID" value="NZ_CP127523.1"/>
</dbReference>
<keyword evidence="1" id="KW-1133">Transmembrane helix</keyword>